<sequence length="272" mass="30154">MEKKTIIVPHDFTAVAENALNHAINTAKTTGAEILLLHVVAKEKLIGEAEEKLNAVVEQHKEHIKITPFIRVGNIFDDIGDFASENHAELIFMGTHGQTGWQHLTGSYALKVITHSTVPFIVVQEKGIKENGYDDIVVPLDLNKETKQKLAYVANIATYFKSRVHVITPDETDEFLRHQVKANIQFAVKFFHERGIDVTTKVVPTGGFDKEVVKHAVSLDADLIAIMNLNRNNMLGAITANHEQYILTNDAQIPTLIVNPVVGKYGGSVLFS</sequence>
<evidence type="ECO:0000259" key="2">
    <source>
        <dbReference type="Pfam" id="PF00582"/>
    </source>
</evidence>
<dbReference type="OrthoDB" id="9788959at2"/>
<dbReference type="PANTHER" id="PTHR46268:SF6">
    <property type="entry name" value="UNIVERSAL STRESS PROTEIN UP12"/>
    <property type="match status" value="1"/>
</dbReference>
<accession>F2IF74</accession>
<organism evidence="3 4">
    <name type="scientific">Fluviicola taffensis (strain DSM 16823 / NCIMB 13979 / RW262)</name>
    <dbReference type="NCBI Taxonomy" id="755732"/>
    <lineage>
        <taxon>Bacteria</taxon>
        <taxon>Pseudomonadati</taxon>
        <taxon>Bacteroidota</taxon>
        <taxon>Flavobacteriia</taxon>
        <taxon>Flavobacteriales</taxon>
        <taxon>Crocinitomicaceae</taxon>
        <taxon>Fluviicola</taxon>
    </lineage>
</organism>
<dbReference type="InterPro" id="IPR006016">
    <property type="entry name" value="UspA"/>
</dbReference>
<gene>
    <name evidence="3" type="ordered locus">Fluta_1556</name>
</gene>
<dbReference type="SUPFAM" id="SSF52402">
    <property type="entry name" value="Adenine nucleotide alpha hydrolases-like"/>
    <property type="match status" value="2"/>
</dbReference>
<dbReference type="Pfam" id="PF00582">
    <property type="entry name" value="Usp"/>
    <property type="match status" value="1"/>
</dbReference>
<dbReference type="STRING" id="755732.Fluta_1556"/>
<dbReference type="InterPro" id="IPR006015">
    <property type="entry name" value="Universal_stress_UspA"/>
</dbReference>
<dbReference type="Gene3D" id="3.40.50.620">
    <property type="entry name" value="HUPs"/>
    <property type="match status" value="2"/>
</dbReference>
<comment type="similarity">
    <text evidence="1">Belongs to the universal stress protein A family.</text>
</comment>
<dbReference type="PRINTS" id="PR01438">
    <property type="entry name" value="UNVRSLSTRESS"/>
</dbReference>
<feature type="domain" description="UspA" evidence="2">
    <location>
        <begin position="4"/>
        <end position="123"/>
    </location>
</feature>
<dbReference type="Proteomes" id="UP000007463">
    <property type="component" value="Chromosome"/>
</dbReference>
<evidence type="ECO:0000313" key="4">
    <source>
        <dbReference type="Proteomes" id="UP000007463"/>
    </source>
</evidence>
<reference evidence="3 4" key="1">
    <citation type="journal article" date="2011" name="Stand. Genomic Sci.">
        <title>Complete genome sequence of the gliding freshwater bacterium Fluviicola taffensis type strain (RW262).</title>
        <authorList>
            <person name="Woyke T."/>
            <person name="Chertkov O."/>
            <person name="Lapidus A."/>
            <person name="Nolan M."/>
            <person name="Lucas S."/>
            <person name="Del Rio T.G."/>
            <person name="Tice H."/>
            <person name="Cheng J.F."/>
            <person name="Tapia R."/>
            <person name="Han C."/>
            <person name="Goodwin L."/>
            <person name="Pitluck S."/>
            <person name="Liolios K."/>
            <person name="Pagani I."/>
            <person name="Ivanova N."/>
            <person name="Huntemann M."/>
            <person name="Mavromatis K."/>
            <person name="Mikhailova N."/>
            <person name="Pati A."/>
            <person name="Chen A."/>
            <person name="Palaniappan K."/>
            <person name="Land M."/>
            <person name="Hauser L."/>
            <person name="Brambilla E.M."/>
            <person name="Rohde M."/>
            <person name="Mwirichia R."/>
            <person name="Sikorski J."/>
            <person name="Tindall B.J."/>
            <person name="Goker M."/>
            <person name="Bristow J."/>
            <person name="Eisen J.A."/>
            <person name="Markowitz V."/>
            <person name="Hugenholtz P."/>
            <person name="Klenk H.P."/>
            <person name="Kyrpides N.C."/>
        </authorList>
    </citation>
    <scope>NUCLEOTIDE SEQUENCE [LARGE SCALE GENOMIC DNA]</scope>
    <source>
        <strain evidence="4">DSM 16823 / RW262 / RW262</strain>
    </source>
</reference>
<dbReference type="CDD" id="cd00293">
    <property type="entry name" value="USP-like"/>
    <property type="match status" value="2"/>
</dbReference>
<name>F2IF74_FLUTR</name>
<dbReference type="EMBL" id="CP002542">
    <property type="protein sequence ID" value="AEA43548.1"/>
    <property type="molecule type" value="Genomic_DNA"/>
</dbReference>
<proteinExistence type="inferred from homology"/>
<keyword evidence="4" id="KW-1185">Reference proteome</keyword>
<dbReference type="eggNOG" id="COG0589">
    <property type="taxonomic scope" value="Bacteria"/>
</dbReference>
<dbReference type="RefSeq" id="WP_013686319.1">
    <property type="nucleotide sequence ID" value="NC_015321.1"/>
</dbReference>
<dbReference type="InterPro" id="IPR014729">
    <property type="entry name" value="Rossmann-like_a/b/a_fold"/>
</dbReference>
<dbReference type="PANTHER" id="PTHR46268">
    <property type="entry name" value="STRESS RESPONSE PROTEIN NHAX"/>
    <property type="match status" value="1"/>
</dbReference>
<evidence type="ECO:0000256" key="1">
    <source>
        <dbReference type="ARBA" id="ARBA00008791"/>
    </source>
</evidence>
<reference evidence="4" key="2">
    <citation type="submission" date="2011-02" db="EMBL/GenBank/DDBJ databases">
        <title>The complete genome of Fluviicola taffensis DSM 16823.</title>
        <authorList>
            <consortium name="US DOE Joint Genome Institute (JGI-PGF)"/>
            <person name="Lucas S."/>
            <person name="Copeland A."/>
            <person name="Lapidus A."/>
            <person name="Bruce D."/>
            <person name="Goodwin L."/>
            <person name="Pitluck S."/>
            <person name="Kyrpides N."/>
            <person name="Mavromatis K."/>
            <person name="Ivanova N."/>
            <person name="Mikhailova N."/>
            <person name="Pagani I."/>
            <person name="Chertkov O."/>
            <person name="Detter J.C."/>
            <person name="Han C."/>
            <person name="Tapia R."/>
            <person name="Land M."/>
            <person name="Hauser L."/>
            <person name="Markowitz V."/>
            <person name="Cheng J.-F."/>
            <person name="Hugenholtz P."/>
            <person name="Woyke T."/>
            <person name="Wu D."/>
            <person name="Tindall B."/>
            <person name="Pomrenke H.G."/>
            <person name="Brambilla E."/>
            <person name="Klenk H.-P."/>
            <person name="Eisen J.A."/>
        </authorList>
    </citation>
    <scope>NUCLEOTIDE SEQUENCE [LARGE SCALE GENOMIC DNA]</scope>
    <source>
        <strain evidence="4">DSM 16823 / RW262 / RW262</strain>
    </source>
</reference>
<evidence type="ECO:0000313" key="3">
    <source>
        <dbReference type="EMBL" id="AEA43548.1"/>
    </source>
</evidence>
<dbReference type="AlphaFoldDB" id="F2IF74"/>
<protein>
    <submittedName>
        <fullName evidence="3">UspA domain-containing protein</fullName>
    </submittedName>
</protein>
<dbReference type="KEGG" id="fte:Fluta_1556"/>
<dbReference type="HOGENOM" id="CLU_088894_0_0_10"/>